<feature type="compositionally biased region" description="Basic and acidic residues" evidence="1">
    <location>
        <begin position="41"/>
        <end position="51"/>
    </location>
</feature>
<evidence type="ECO:0000256" key="1">
    <source>
        <dbReference type="SAM" id="MobiDB-lite"/>
    </source>
</evidence>
<feature type="compositionally biased region" description="Basic and acidic residues" evidence="1">
    <location>
        <begin position="77"/>
        <end position="109"/>
    </location>
</feature>
<keyword evidence="3" id="KW-1185">Reference proteome</keyword>
<protein>
    <submittedName>
        <fullName evidence="2">Uncharacterized protein</fullName>
    </submittedName>
</protein>
<reference evidence="2 3" key="1">
    <citation type="journal article" date="2023" name="Nucleic Acids Res.">
        <title>The hologenome of Daphnia magna reveals possible DNA methylation and microbiome-mediated evolution of the host genome.</title>
        <authorList>
            <person name="Chaturvedi A."/>
            <person name="Li X."/>
            <person name="Dhandapani V."/>
            <person name="Marshall H."/>
            <person name="Kissane S."/>
            <person name="Cuenca-Cambronero M."/>
            <person name="Asole G."/>
            <person name="Calvet F."/>
            <person name="Ruiz-Romero M."/>
            <person name="Marangio P."/>
            <person name="Guigo R."/>
            <person name="Rago D."/>
            <person name="Mirbahai L."/>
            <person name="Eastwood N."/>
            <person name="Colbourne J.K."/>
            <person name="Zhou J."/>
            <person name="Mallon E."/>
            <person name="Orsini L."/>
        </authorList>
    </citation>
    <scope>NUCLEOTIDE SEQUENCE [LARGE SCALE GENOMIC DNA]</scope>
    <source>
        <strain evidence="2">LRV0_1</strain>
    </source>
</reference>
<feature type="compositionally biased region" description="Acidic residues" evidence="1">
    <location>
        <begin position="138"/>
        <end position="148"/>
    </location>
</feature>
<dbReference type="PANTHER" id="PTHR33194">
    <property type="entry name" value="ZINC KNUCKLE DOMAINCONTAINING PROTEIN"/>
    <property type="match status" value="1"/>
</dbReference>
<organism evidence="2 3">
    <name type="scientific">Daphnia magna</name>
    <dbReference type="NCBI Taxonomy" id="35525"/>
    <lineage>
        <taxon>Eukaryota</taxon>
        <taxon>Metazoa</taxon>
        <taxon>Ecdysozoa</taxon>
        <taxon>Arthropoda</taxon>
        <taxon>Crustacea</taxon>
        <taxon>Branchiopoda</taxon>
        <taxon>Diplostraca</taxon>
        <taxon>Cladocera</taxon>
        <taxon>Anomopoda</taxon>
        <taxon>Daphniidae</taxon>
        <taxon>Daphnia</taxon>
    </lineage>
</organism>
<dbReference type="Proteomes" id="UP001234178">
    <property type="component" value="Unassembled WGS sequence"/>
</dbReference>
<proteinExistence type="predicted"/>
<feature type="region of interest" description="Disordered" evidence="1">
    <location>
        <begin position="131"/>
        <end position="185"/>
    </location>
</feature>
<sequence>MSGQENRSSKRVQGIAASPPLPLVTKRNKIPNRSVEEEEVDIRITAEESPRRKYGFNSQAGKRQPPNNQGAAASAETDARAAQRHSIKVEDHKDKTADSQIGDTRKEKLSPIAKQYPKKTNYSQIKTFFSPVLNAEFQPEDERDEDELWNERTAEYHPATGDADLSYRQLSSESDKESYDAEGGEDAADWMDRYEVLADYNRLTDADTRANFGIYLEGPARQWFQCLTPPNG</sequence>
<evidence type="ECO:0000313" key="3">
    <source>
        <dbReference type="Proteomes" id="UP001234178"/>
    </source>
</evidence>
<evidence type="ECO:0000313" key="2">
    <source>
        <dbReference type="EMBL" id="KAK4013955.1"/>
    </source>
</evidence>
<dbReference type="PANTHER" id="PTHR33194:SF4">
    <property type="entry name" value="CCHC-TYPE DOMAIN-CONTAINING PROTEIN"/>
    <property type="match status" value="1"/>
</dbReference>
<comment type="caution">
    <text evidence="2">The sequence shown here is derived from an EMBL/GenBank/DDBJ whole genome shotgun (WGS) entry which is preliminary data.</text>
</comment>
<feature type="region of interest" description="Disordered" evidence="1">
    <location>
        <begin position="1"/>
        <end position="117"/>
    </location>
</feature>
<feature type="compositionally biased region" description="Polar residues" evidence="1">
    <location>
        <begin position="56"/>
        <end position="70"/>
    </location>
</feature>
<name>A0ABQ9ZLY2_9CRUS</name>
<accession>A0ABQ9ZLY2</accession>
<dbReference type="EMBL" id="JAOYFB010000004">
    <property type="protein sequence ID" value="KAK4013955.1"/>
    <property type="molecule type" value="Genomic_DNA"/>
</dbReference>
<gene>
    <name evidence="2" type="ORF">OUZ56_026503</name>
</gene>